<dbReference type="InterPro" id="IPR051074">
    <property type="entry name" value="Sorting_Nexin"/>
</dbReference>
<dbReference type="PROSITE" id="PS50195">
    <property type="entry name" value="PX"/>
    <property type="match status" value="1"/>
</dbReference>
<dbReference type="InParanoid" id="B3S9L6"/>
<dbReference type="AlphaFoldDB" id="B3S9L6"/>
<evidence type="ECO:0000256" key="13">
    <source>
        <dbReference type="SAM" id="MobiDB-lite"/>
    </source>
</evidence>
<evidence type="ECO:0000256" key="6">
    <source>
        <dbReference type="ARBA" id="ARBA00022448"/>
    </source>
</evidence>
<feature type="domain" description="PX" evidence="14">
    <location>
        <begin position="31"/>
        <end position="155"/>
    </location>
</feature>
<proteinExistence type="inferred from homology"/>
<keyword evidence="10" id="KW-0446">Lipid-binding</keyword>
<evidence type="ECO:0000256" key="7">
    <source>
        <dbReference type="ARBA" id="ARBA00022490"/>
    </source>
</evidence>
<evidence type="ECO:0000256" key="4">
    <source>
        <dbReference type="ARBA" id="ARBA00010883"/>
    </source>
</evidence>
<keyword evidence="8" id="KW-0653">Protein transport</keyword>
<dbReference type="EMBL" id="DS985259">
    <property type="protein sequence ID" value="EDV20557.1"/>
    <property type="molecule type" value="Genomic_DNA"/>
</dbReference>
<evidence type="ECO:0000256" key="9">
    <source>
        <dbReference type="ARBA" id="ARBA00023034"/>
    </source>
</evidence>
<dbReference type="GO" id="GO:0015031">
    <property type="term" value="P:protein transport"/>
    <property type="evidence" value="ECO:0007669"/>
    <property type="project" value="UniProtKB-KW"/>
</dbReference>
<dbReference type="KEGG" id="tad:TRIADDRAFT_38343"/>
<reference evidence="15 16" key="1">
    <citation type="journal article" date="2008" name="Nature">
        <title>The Trichoplax genome and the nature of placozoans.</title>
        <authorList>
            <person name="Srivastava M."/>
            <person name="Begovic E."/>
            <person name="Chapman J."/>
            <person name="Putnam N.H."/>
            <person name="Hellsten U."/>
            <person name="Kawashima T."/>
            <person name="Kuo A."/>
            <person name="Mitros T."/>
            <person name="Salamov A."/>
            <person name="Carpenter M.L."/>
            <person name="Signorovitch A.Y."/>
            <person name="Moreno M.A."/>
            <person name="Kamm K."/>
            <person name="Grimwood J."/>
            <person name="Schmutz J."/>
            <person name="Shapiro H."/>
            <person name="Grigoriev I.V."/>
            <person name="Buss L.W."/>
            <person name="Schierwater B."/>
            <person name="Dellaporta S.L."/>
            <person name="Rokhsar D.S."/>
        </authorList>
    </citation>
    <scope>NUCLEOTIDE SEQUENCE [LARGE SCALE GENOMIC DNA]</scope>
    <source>
        <strain evidence="15 16">Grell-BS-1999</strain>
    </source>
</reference>
<evidence type="ECO:0000256" key="11">
    <source>
        <dbReference type="ARBA" id="ARBA00023136"/>
    </source>
</evidence>
<gene>
    <name evidence="15" type="ORF">TRIADDRAFT_38343</name>
</gene>
<keyword evidence="11" id="KW-0472">Membrane</keyword>
<dbReference type="SMART" id="SM00312">
    <property type="entry name" value="PX"/>
    <property type="match status" value="1"/>
</dbReference>
<dbReference type="PANTHER" id="PTHR45963">
    <property type="entry name" value="RE52028P"/>
    <property type="match status" value="1"/>
</dbReference>
<evidence type="ECO:0000259" key="14">
    <source>
        <dbReference type="PROSITE" id="PS50195"/>
    </source>
</evidence>
<evidence type="ECO:0000256" key="8">
    <source>
        <dbReference type="ARBA" id="ARBA00022927"/>
    </source>
</evidence>
<name>B3S9L6_TRIAD</name>
<dbReference type="Pfam" id="PF00787">
    <property type="entry name" value="PX"/>
    <property type="match status" value="1"/>
</dbReference>
<dbReference type="FunCoup" id="B3S9L6">
    <property type="interactions" value="1712"/>
</dbReference>
<dbReference type="Proteomes" id="UP000009022">
    <property type="component" value="Unassembled WGS sequence"/>
</dbReference>
<dbReference type="HOGENOM" id="CLU_057172_2_2_1"/>
<evidence type="ECO:0000256" key="3">
    <source>
        <dbReference type="ARBA" id="ARBA00004496"/>
    </source>
</evidence>
<dbReference type="PANTHER" id="PTHR45963:SF2">
    <property type="entry name" value="RE52028P"/>
    <property type="match status" value="1"/>
</dbReference>
<evidence type="ECO:0000256" key="2">
    <source>
        <dbReference type="ARBA" id="ARBA00004255"/>
    </source>
</evidence>
<dbReference type="GO" id="GO:0030904">
    <property type="term" value="C:retromer complex"/>
    <property type="evidence" value="ECO:0000318"/>
    <property type="project" value="GO_Central"/>
</dbReference>
<keyword evidence="7" id="KW-0963">Cytoplasm</keyword>
<dbReference type="GO" id="GO:0031901">
    <property type="term" value="C:early endosome membrane"/>
    <property type="evidence" value="ECO:0000318"/>
    <property type="project" value="GO_Central"/>
</dbReference>
<dbReference type="SUPFAM" id="SSF64268">
    <property type="entry name" value="PX domain"/>
    <property type="match status" value="1"/>
</dbReference>
<dbReference type="PhylomeDB" id="B3S9L6"/>
<dbReference type="OrthoDB" id="5227681at2759"/>
<dbReference type="Gene3D" id="3.30.1520.10">
    <property type="entry name" value="Phox-like domain"/>
    <property type="match status" value="1"/>
</dbReference>
<dbReference type="STRING" id="10228.B3S9L6"/>
<dbReference type="GO" id="GO:0032456">
    <property type="term" value="P:endocytic recycling"/>
    <property type="evidence" value="ECO:0000318"/>
    <property type="project" value="GO_Central"/>
</dbReference>
<keyword evidence="9" id="KW-0333">Golgi apparatus</keyword>
<keyword evidence="6" id="KW-0813">Transport</keyword>
<protein>
    <recommendedName>
        <fullName evidence="5">Sorting nexin-3</fullName>
    </recommendedName>
</protein>
<dbReference type="InterPro" id="IPR036871">
    <property type="entry name" value="PX_dom_sf"/>
</dbReference>
<accession>B3S9L6</accession>
<comment type="similarity">
    <text evidence="4">Belongs to the sorting nexin family.</text>
</comment>
<dbReference type="InterPro" id="IPR001683">
    <property type="entry name" value="PX_dom"/>
</dbReference>
<keyword evidence="16" id="KW-1185">Reference proteome</keyword>
<comment type="subcellular location">
    <subcellularLocation>
        <location evidence="3">Cytoplasm</location>
    </subcellularLocation>
    <subcellularLocation>
        <location evidence="2">Golgi apparatus membrane</location>
        <topology evidence="2">Peripheral membrane protein</topology>
        <orientation evidence="2">Cytoplasmic side</orientation>
    </subcellularLocation>
    <subcellularLocation>
        <location evidence="1">Prevacuolar compartment membrane</location>
        <topology evidence="1">Peripheral membrane protein</topology>
        <orientation evidence="1">Cytoplasmic side</orientation>
    </subcellularLocation>
</comment>
<dbReference type="GO" id="GO:0032266">
    <property type="term" value="F:phosphatidylinositol-3-phosphate binding"/>
    <property type="evidence" value="ECO:0000318"/>
    <property type="project" value="GO_Central"/>
</dbReference>
<dbReference type="CTD" id="6758136"/>
<dbReference type="OMA" id="NMYTDYE"/>
<evidence type="ECO:0000256" key="5">
    <source>
        <dbReference type="ARBA" id="ARBA00020436"/>
    </source>
</evidence>
<dbReference type="eggNOG" id="KOG2527">
    <property type="taxonomic scope" value="Eukaryota"/>
</dbReference>
<dbReference type="GeneID" id="6758136"/>
<evidence type="ECO:0000313" key="15">
    <source>
        <dbReference type="EMBL" id="EDV20557.1"/>
    </source>
</evidence>
<dbReference type="CDD" id="cd06894">
    <property type="entry name" value="PX_SNX3_like"/>
    <property type="match status" value="1"/>
</dbReference>
<evidence type="ECO:0000313" key="16">
    <source>
        <dbReference type="Proteomes" id="UP000009022"/>
    </source>
</evidence>
<sequence>MSDTEDHSDIGTHRLNAPKQTLEDAYAEPDNCLEIDVINPETHDLGKKRFTDYEVKMKTNLPIFKKRETSVRRRYSDFEWLKSELERTSKIVVPPLPGKALKRQLPFRSDDGIYEEGFIEERRSGLEGFINKIAGHPLAQNEKCLHMFLCDPILDKKYVPGKIR</sequence>
<organism evidence="15 16">
    <name type="scientific">Trichoplax adhaerens</name>
    <name type="common">Trichoplax reptans</name>
    <dbReference type="NCBI Taxonomy" id="10228"/>
    <lineage>
        <taxon>Eukaryota</taxon>
        <taxon>Metazoa</taxon>
        <taxon>Placozoa</taxon>
        <taxon>Uniplacotomia</taxon>
        <taxon>Trichoplacea</taxon>
        <taxon>Trichoplacidae</taxon>
        <taxon>Trichoplax</taxon>
    </lineage>
</organism>
<comment type="function">
    <text evidence="12">Required for retention of late Golgi membrane proteins. Component of the retrieval machinery that functions by direct interaction with the cytosolic tails of certain TGN membrane proteins during the sorting/budding process at the prevacuolar compartment. Binds phosphatidylinositol 3-phosphate (PtdIns(P3)).</text>
</comment>
<feature type="compositionally biased region" description="Basic and acidic residues" evidence="13">
    <location>
        <begin position="1"/>
        <end position="12"/>
    </location>
</feature>
<evidence type="ECO:0000256" key="10">
    <source>
        <dbReference type="ARBA" id="ARBA00023121"/>
    </source>
</evidence>
<dbReference type="GO" id="GO:0034499">
    <property type="term" value="P:late endosome to Golgi transport"/>
    <property type="evidence" value="ECO:0000318"/>
    <property type="project" value="GO_Central"/>
</dbReference>
<dbReference type="GO" id="GO:0000139">
    <property type="term" value="C:Golgi membrane"/>
    <property type="evidence" value="ECO:0007669"/>
    <property type="project" value="UniProtKB-SubCell"/>
</dbReference>
<dbReference type="RefSeq" id="XP_002116983.1">
    <property type="nucleotide sequence ID" value="XM_002116947.1"/>
</dbReference>
<evidence type="ECO:0000256" key="1">
    <source>
        <dbReference type="ARBA" id="ARBA00004179"/>
    </source>
</evidence>
<feature type="region of interest" description="Disordered" evidence="13">
    <location>
        <begin position="1"/>
        <end position="22"/>
    </location>
</feature>
<evidence type="ECO:0000256" key="12">
    <source>
        <dbReference type="ARBA" id="ARBA00025533"/>
    </source>
</evidence>